<keyword evidence="1" id="KW-0808">Transferase</keyword>
<dbReference type="FunFam" id="1.10.510.10:FF:002048">
    <property type="entry name" value="Uncharacterized protein"/>
    <property type="match status" value="1"/>
</dbReference>
<dbReference type="CDD" id="cd00180">
    <property type="entry name" value="PKc"/>
    <property type="match status" value="1"/>
</dbReference>
<evidence type="ECO:0000256" key="4">
    <source>
        <dbReference type="ARBA" id="ARBA00022840"/>
    </source>
</evidence>
<evidence type="ECO:0000256" key="6">
    <source>
        <dbReference type="SAM" id="MobiDB-lite"/>
    </source>
</evidence>
<dbReference type="AlphaFoldDB" id="A0A8S1NKS5"/>
<keyword evidence="2 5" id="KW-0547">Nucleotide-binding</keyword>
<dbReference type="GO" id="GO:0005776">
    <property type="term" value="C:autophagosome"/>
    <property type="evidence" value="ECO:0007669"/>
    <property type="project" value="TreeGrafter"/>
</dbReference>
<evidence type="ECO:0000313" key="8">
    <source>
        <dbReference type="EMBL" id="CAD8087244.1"/>
    </source>
</evidence>
<protein>
    <recommendedName>
        <fullName evidence="7">Protein kinase domain-containing protein</fullName>
    </recommendedName>
</protein>
<evidence type="ECO:0000256" key="1">
    <source>
        <dbReference type="ARBA" id="ARBA00022679"/>
    </source>
</evidence>
<evidence type="ECO:0000313" key="9">
    <source>
        <dbReference type="Proteomes" id="UP000692954"/>
    </source>
</evidence>
<gene>
    <name evidence="8" type="ORF">PSON_ATCC_30995.1.T0510083</name>
</gene>
<dbReference type="EMBL" id="CAJJDN010000051">
    <property type="protein sequence ID" value="CAD8087244.1"/>
    <property type="molecule type" value="Genomic_DNA"/>
</dbReference>
<accession>A0A8S1NKS5</accession>
<dbReference type="PROSITE" id="PS00107">
    <property type="entry name" value="PROTEIN_KINASE_ATP"/>
    <property type="match status" value="1"/>
</dbReference>
<feature type="domain" description="Protein kinase" evidence="7">
    <location>
        <begin position="8"/>
        <end position="265"/>
    </location>
</feature>
<keyword evidence="3" id="KW-0418">Kinase</keyword>
<evidence type="ECO:0000256" key="5">
    <source>
        <dbReference type="PROSITE-ProRule" id="PRU10141"/>
    </source>
</evidence>
<dbReference type="Proteomes" id="UP000692954">
    <property type="component" value="Unassembled WGS sequence"/>
</dbReference>
<dbReference type="GO" id="GO:0005524">
    <property type="term" value="F:ATP binding"/>
    <property type="evidence" value="ECO:0007669"/>
    <property type="project" value="UniProtKB-UniRule"/>
</dbReference>
<organism evidence="8 9">
    <name type="scientific">Paramecium sonneborni</name>
    <dbReference type="NCBI Taxonomy" id="65129"/>
    <lineage>
        <taxon>Eukaryota</taxon>
        <taxon>Sar</taxon>
        <taxon>Alveolata</taxon>
        <taxon>Ciliophora</taxon>
        <taxon>Intramacronucleata</taxon>
        <taxon>Oligohymenophorea</taxon>
        <taxon>Peniculida</taxon>
        <taxon>Parameciidae</taxon>
        <taxon>Paramecium</taxon>
    </lineage>
</organism>
<dbReference type="InterPro" id="IPR045269">
    <property type="entry name" value="Atg1-like"/>
</dbReference>
<dbReference type="OrthoDB" id="4062651at2759"/>
<sequence length="588" mass="68354">MAKIIDNYILIEGIGQGTFGEIHKGRNLISKEAVAVKTIKLDRFLNDSILKDMIINEIQALKKLEDQYIVRMIKMLKSANNIYLVYEHLNGGSLANYLYEKGRLTESEGRQIMSNVFKGFKTLNHEKIIHRNINPNNLFFNDGIVKIKNFFCCKSPASQKLFDPENFIYSAPELLLKTQQPQYEDKCDIFSLGLVFYKMFFGQLPFPENLTQDQLIDLYRNQQFNPIVEDLSENTAYILNGMLQIDQARRIEWQTLFHEDQVPTMSGLVNSTNTNFASNYQINSQVQQFETGGQNFYISQQSLQNHITTSPNELVKRKTNVSDKENMKINKENEQAQIFAKTTEKEQSISQQQSQQQTLQIQQSNNNTNNNSSQNVVRQIQNQLNELRHKFNIIIQGTCKIEQLENWSAKIKTEICMIFLLKKAIKCINEMLDICQNTDRQWAISKNRSEIIKILQKDFDELVANYKHVKQMNTCPHEELNTHEMIDEQYVDNVLIMIAKQIAMDLGQIRSSMRSNSQIKSNSFNYEQTSQRNGSFIESKQGTSNQYIFAIFLIDLVKGMNFDDQKPYFKKLEESKLPELLDFKLKSI</sequence>
<feature type="binding site" evidence="5">
    <location>
        <position position="37"/>
    </location>
    <ligand>
        <name>ATP</name>
        <dbReference type="ChEBI" id="CHEBI:30616"/>
    </ligand>
</feature>
<dbReference type="InterPro" id="IPR000719">
    <property type="entry name" value="Prot_kinase_dom"/>
</dbReference>
<evidence type="ECO:0000256" key="2">
    <source>
        <dbReference type="ARBA" id="ARBA00022741"/>
    </source>
</evidence>
<dbReference type="InterPro" id="IPR017441">
    <property type="entry name" value="Protein_kinase_ATP_BS"/>
</dbReference>
<dbReference type="Pfam" id="PF00069">
    <property type="entry name" value="Pkinase"/>
    <property type="match status" value="1"/>
</dbReference>
<dbReference type="GO" id="GO:0000407">
    <property type="term" value="C:phagophore assembly site"/>
    <property type="evidence" value="ECO:0007669"/>
    <property type="project" value="TreeGrafter"/>
</dbReference>
<dbReference type="GO" id="GO:0000045">
    <property type="term" value="P:autophagosome assembly"/>
    <property type="evidence" value="ECO:0007669"/>
    <property type="project" value="TreeGrafter"/>
</dbReference>
<reference evidence="8" key="1">
    <citation type="submission" date="2021-01" db="EMBL/GenBank/DDBJ databases">
        <authorList>
            <consortium name="Genoscope - CEA"/>
            <person name="William W."/>
        </authorList>
    </citation>
    <scope>NUCLEOTIDE SEQUENCE</scope>
</reference>
<name>A0A8S1NKS5_9CILI</name>
<dbReference type="GO" id="GO:0010506">
    <property type="term" value="P:regulation of autophagy"/>
    <property type="evidence" value="ECO:0007669"/>
    <property type="project" value="InterPro"/>
</dbReference>
<evidence type="ECO:0000256" key="3">
    <source>
        <dbReference type="ARBA" id="ARBA00022777"/>
    </source>
</evidence>
<dbReference type="GO" id="GO:0004674">
    <property type="term" value="F:protein serine/threonine kinase activity"/>
    <property type="evidence" value="ECO:0007669"/>
    <property type="project" value="InterPro"/>
</dbReference>
<keyword evidence="9" id="KW-1185">Reference proteome</keyword>
<dbReference type="GO" id="GO:0005829">
    <property type="term" value="C:cytosol"/>
    <property type="evidence" value="ECO:0007669"/>
    <property type="project" value="TreeGrafter"/>
</dbReference>
<dbReference type="PANTHER" id="PTHR24348">
    <property type="entry name" value="SERINE/THREONINE-PROTEIN KINASE UNC-51-RELATED"/>
    <property type="match status" value="1"/>
</dbReference>
<proteinExistence type="predicted"/>
<dbReference type="PANTHER" id="PTHR24348:SF22">
    <property type="entry name" value="NON-SPECIFIC SERINE_THREONINE PROTEIN KINASE"/>
    <property type="match status" value="1"/>
</dbReference>
<evidence type="ECO:0000259" key="7">
    <source>
        <dbReference type="PROSITE" id="PS50011"/>
    </source>
</evidence>
<keyword evidence="4 5" id="KW-0067">ATP-binding</keyword>
<feature type="compositionally biased region" description="Low complexity" evidence="6">
    <location>
        <begin position="348"/>
        <end position="374"/>
    </location>
</feature>
<comment type="caution">
    <text evidence="8">The sequence shown here is derived from an EMBL/GenBank/DDBJ whole genome shotgun (WGS) entry which is preliminary data.</text>
</comment>
<feature type="region of interest" description="Disordered" evidence="6">
    <location>
        <begin position="341"/>
        <end position="374"/>
    </location>
</feature>
<dbReference type="PROSITE" id="PS50011">
    <property type="entry name" value="PROTEIN_KINASE_DOM"/>
    <property type="match status" value="1"/>
</dbReference>
<dbReference type="GO" id="GO:0016020">
    <property type="term" value="C:membrane"/>
    <property type="evidence" value="ECO:0007669"/>
    <property type="project" value="TreeGrafter"/>
</dbReference>